<dbReference type="PIRSF" id="PIRSF000876">
    <property type="entry name" value="RR_chemtxs_CheB"/>
    <property type="match status" value="1"/>
</dbReference>
<reference evidence="10 11" key="1">
    <citation type="submission" date="2007-01" db="EMBL/GenBank/DDBJ databases">
        <authorList>
            <person name="Haygood M."/>
            <person name="Podell S."/>
            <person name="Anderson C."/>
            <person name="Hopkinson B."/>
            <person name="Roe K."/>
            <person name="Barbeau K."/>
            <person name="Gaasterland T."/>
            <person name="Ferriera S."/>
            <person name="Johnson J."/>
            <person name="Kravitz S."/>
            <person name="Beeson K."/>
            <person name="Sutton G."/>
            <person name="Rogers Y.-H."/>
            <person name="Friedman R."/>
            <person name="Frazier M."/>
            <person name="Venter J.C."/>
        </authorList>
    </citation>
    <scope>NUCLEOTIDE SEQUENCE [LARGE SCALE GENOMIC DNA]</scope>
    <source>
        <strain evidence="10 11">ATCC 23134</strain>
    </source>
</reference>
<dbReference type="GO" id="GO:0000156">
    <property type="term" value="F:phosphorelay response regulator activity"/>
    <property type="evidence" value="ECO:0007669"/>
    <property type="project" value="InterPro"/>
</dbReference>
<dbReference type="InterPro" id="IPR001789">
    <property type="entry name" value="Sig_transdc_resp-reg_receiver"/>
</dbReference>
<feature type="domain" description="Response regulatory" evidence="8">
    <location>
        <begin position="5"/>
        <end position="122"/>
    </location>
</feature>
<sequence>MSKIKLLIIDDSALVRQVLTKIFSSDPEIDIVGTASDPYVAARKMKQVKPDVITLDIEMPRMNGITFLQRLMAQHPIPVVVISTLTLEEADTALLALESGAVEVIAKPKLNTKDALEESTSKLCEVVKTAYYARVGKERTTSLPKQMRTSTFPERKNDIITTTDKVVAIGASTGGVKAIKKILQQLPVDCPGVVIVQHMPKLFTKQFALRLDSECEVSVKEAEEGDSILRGQVLIAPGNLHLVVKRSGAKYIVQLLDKPLVNRHKPSVDVLFQSVAQSVGQNAIGVILTGMGADGAKGILDMKKAGAFTIAQDEQSSVVYGMPKEAVKLKAIDKELELSQIASEIMRKIN</sequence>
<dbReference type="PROSITE" id="PS50122">
    <property type="entry name" value="CHEB"/>
    <property type="match status" value="1"/>
</dbReference>
<dbReference type="SUPFAM" id="SSF52172">
    <property type="entry name" value="CheY-like"/>
    <property type="match status" value="1"/>
</dbReference>
<dbReference type="PROSITE" id="PS50110">
    <property type="entry name" value="RESPONSE_REGULATORY"/>
    <property type="match status" value="1"/>
</dbReference>
<keyword evidence="3 5" id="KW-0378">Hydrolase</keyword>
<feature type="active site" evidence="5 6">
    <location>
        <position position="198"/>
    </location>
</feature>
<dbReference type="GO" id="GO:0005737">
    <property type="term" value="C:cytoplasm"/>
    <property type="evidence" value="ECO:0007669"/>
    <property type="project" value="UniProtKB-SubCell"/>
</dbReference>
<comment type="caution">
    <text evidence="10">The sequence shown here is derived from an EMBL/GenBank/DDBJ whole genome shotgun (WGS) entry which is preliminary data.</text>
</comment>
<comment type="domain">
    <text evidence="5">Contains a C-terminal catalytic domain, and an N-terminal region which modulates catalytic activity.</text>
</comment>
<dbReference type="NCBIfam" id="NF009206">
    <property type="entry name" value="PRK12555.1"/>
    <property type="match status" value="1"/>
</dbReference>
<dbReference type="PANTHER" id="PTHR42872:SF6">
    <property type="entry name" value="PROTEIN-GLUTAMATE METHYLESTERASE_PROTEIN-GLUTAMINE GLUTAMINASE"/>
    <property type="match status" value="1"/>
</dbReference>
<keyword evidence="1 5" id="KW-0963">Cytoplasm</keyword>
<evidence type="ECO:0000256" key="2">
    <source>
        <dbReference type="ARBA" id="ARBA00022500"/>
    </source>
</evidence>
<evidence type="ECO:0000256" key="6">
    <source>
        <dbReference type="PROSITE-ProRule" id="PRU00050"/>
    </source>
</evidence>
<dbReference type="Pfam" id="PF00072">
    <property type="entry name" value="Response_reg"/>
    <property type="match status" value="1"/>
</dbReference>
<dbReference type="GO" id="GO:0050568">
    <property type="term" value="F:protein-glutamine glutaminase activity"/>
    <property type="evidence" value="ECO:0007669"/>
    <property type="project" value="UniProtKB-UniRule"/>
</dbReference>
<dbReference type="RefSeq" id="WP_002706098.1">
    <property type="nucleotide sequence ID" value="NZ_AAWS01000106.1"/>
</dbReference>
<name>A2A0I6_MICM2</name>
<dbReference type="GO" id="GO:0008984">
    <property type="term" value="F:protein-glutamate methylesterase activity"/>
    <property type="evidence" value="ECO:0007669"/>
    <property type="project" value="UniProtKB-UniRule"/>
</dbReference>
<protein>
    <recommendedName>
        <fullName evidence="5">Protein-glutamate methylesterase/protein-glutamine glutaminase</fullName>
        <ecNumber evidence="5">3.1.1.61</ecNumber>
        <ecNumber evidence="5">3.5.1.44</ecNumber>
    </recommendedName>
</protein>
<comment type="subcellular location">
    <subcellularLocation>
        <location evidence="5">Cytoplasm</location>
    </subcellularLocation>
</comment>
<dbReference type="CDD" id="cd16432">
    <property type="entry name" value="CheB_Rec"/>
    <property type="match status" value="1"/>
</dbReference>
<feature type="domain" description="CheB-type methylesterase" evidence="9">
    <location>
        <begin position="160"/>
        <end position="350"/>
    </location>
</feature>
<evidence type="ECO:0000256" key="4">
    <source>
        <dbReference type="ARBA" id="ARBA00048267"/>
    </source>
</evidence>
<feature type="active site" evidence="5 6">
    <location>
        <position position="172"/>
    </location>
</feature>
<dbReference type="NCBIfam" id="NF001965">
    <property type="entry name" value="PRK00742.1"/>
    <property type="match status" value="1"/>
</dbReference>
<evidence type="ECO:0000313" key="11">
    <source>
        <dbReference type="Proteomes" id="UP000004095"/>
    </source>
</evidence>
<organism evidence="10 11">
    <name type="scientific">Microscilla marina ATCC 23134</name>
    <dbReference type="NCBI Taxonomy" id="313606"/>
    <lineage>
        <taxon>Bacteria</taxon>
        <taxon>Pseudomonadati</taxon>
        <taxon>Bacteroidota</taxon>
        <taxon>Cytophagia</taxon>
        <taxon>Cytophagales</taxon>
        <taxon>Microscillaceae</taxon>
        <taxon>Microscilla</taxon>
    </lineage>
</organism>
<dbReference type="InterPro" id="IPR011006">
    <property type="entry name" value="CheY-like_superfamily"/>
</dbReference>
<dbReference type="InterPro" id="IPR035909">
    <property type="entry name" value="CheB_C"/>
</dbReference>
<accession>A2A0I6</accession>
<dbReference type="HAMAP" id="MF_00099">
    <property type="entry name" value="CheB_chemtxs"/>
    <property type="match status" value="1"/>
</dbReference>
<dbReference type="OrthoDB" id="1524092at2"/>
<keyword evidence="11" id="KW-1185">Reference proteome</keyword>
<evidence type="ECO:0000256" key="7">
    <source>
        <dbReference type="PROSITE-ProRule" id="PRU00169"/>
    </source>
</evidence>
<comment type="similarity">
    <text evidence="5">Belongs to the CheB family.</text>
</comment>
<dbReference type="GO" id="GO:0006935">
    <property type="term" value="P:chemotaxis"/>
    <property type="evidence" value="ECO:0007669"/>
    <property type="project" value="UniProtKB-UniRule"/>
</dbReference>
<feature type="modified residue" description="4-aspartylphosphate" evidence="5 7">
    <location>
        <position position="56"/>
    </location>
</feature>
<feature type="active site" evidence="5 6">
    <location>
        <position position="294"/>
    </location>
</feature>
<dbReference type="InterPro" id="IPR008248">
    <property type="entry name" value="CheB-like"/>
</dbReference>
<dbReference type="EC" id="3.5.1.44" evidence="5"/>
<evidence type="ECO:0000256" key="3">
    <source>
        <dbReference type="ARBA" id="ARBA00022801"/>
    </source>
</evidence>
<evidence type="ECO:0000259" key="9">
    <source>
        <dbReference type="PROSITE" id="PS50122"/>
    </source>
</evidence>
<dbReference type="CDD" id="cd17541">
    <property type="entry name" value="REC_CheB-like"/>
    <property type="match status" value="1"/>
</dbReference>
<dbReference type="EC" id="3.1.1.61" evidence="5"/>
<dbReference type="InterPro" id="IPR000673">
    <property type="entry name" value="Sig_transdc_resp-reg_Me-estase"/>
</dbReference>
<comment type="function">
    <text evidence="5">Involved in chemotaxis. Part of a chemotaxis signal transduction system that modulates chemotaxis in response to various stimuli. Catalyzes the demethylation of specific methylglutamate residues introduced into the chemoreceptors (methyl-accepting chemotaxis proteins or MCP) by CheR. Also mediates the irreversible deamidation of specific glutamine residues to glutamic acid.</text>
</comment>
<dbReference type="PANTHER" id="PTHR42872">
    <property type="entry name" value="PROTEIN-GLUTAMATE METHYLESTERASE/PROTEIN-GLUTAMINE GLUTAMINASE"/>
    <property type="match status" value="1"/>
</dbReference>
<evidence type="ECO:0000313" key="10">
    <source>
        <dbReference type="EMBL" id="EAY23858.1"/>
    </source>
</evidence>
<evidence type="ECO:0000259" key="8">
    <source>
        <dbReference type="PROSITE" id="PS50110"/>
    </source>
</evidence>
<dbReference type="eggNOG" id="COG2201">
    <property type="taxonomic scope" value="Bacteria"/>
</dbReference>
<evidence type="ECO:0000256" key="1">
    <source>
        <dbReference type="ARBA" id="ARBA00022490"/>
    </source>
</evidence>
<dbReference type="Pfam" id="PF01339">
    <property type="entry name" value="CheB_methylest"/>
    <property type="match status" value="1"/>
</dbReference>
<keyword evidence="2 5" id="KW-0145">Chemotaxis</keyword>
<dbReference type="Gene3D" id="3.40.50.2300">
    <property type="match status" value="1"/>
</dbReference>
<keyword evidence="5 7" id="KW-0597">Phosphoprotein</keyword>
<comment type="PTM">
    <text evidence="5">Phosphorylated by CheA. Phosphorylation of the N-terminal regulatory domain activates the methylesterase activity.</text>
</comment>
<dbReference type="EMBL" id="AAWS01000106">
    <property type="protein sequence ID" value="EAY23858.1"/>
    <property type="molecule type" value="Genomic_DNA"/>
</dbReference>
<dbReference type="Gene3D" id="3.40.50.180">
    <property type="entry name" value="Methylesterase CheB, C-terminal domain"/>
    <property type="match status" value="1"/>
</dbReference>
<evidence type="ECO:0000256" key="5">
    <source>
        <dbReference type="HAMAP-Rule" id="MF_00099"/>
    </source>
</evidence>
<dbReference type="SUPFAM" id="SSF52738">
    <property type="entry name" value="Methylesterase CheB, C-terminal domain"/>
    <property type="match status" value="1"/>
</dbReference>
<dbReference type="SMART" id="SM00448">
    <property type="entry name" value="REC"/>
    <property type="match status" value="1"/>
</dbReference>
<gene>
    <name evidence="5" type="primary">cheB</name>
    <name evidence="10" type="ORF">M23134_04858</name>
</gene>
<dbReference type="Proteomes" id="UP000004095">
    <property type="component" value="Unassembled WGS sequence"/>
</dbReference>
<dbReference type="AlphaFoldDB" id="A2A0I6"/>
<proteinExistence type="inferred from homology"/>
<comment type="catalytic activity">
    <reaction evidence="5">
        <text>L-glutaminyl-[protein] + H2O = L-glutamyl-[protein] + NH4(+)</text>
        <dbReference type="Rhea" id="RHEA:16441"/>
        <dbReference type="Rhea" id="RHEA-COMP:10207"/>
        <dbReference type="Rhea" id="RHEA-COMP:10208"/>
        <dbReference type="ChEBI" id="CHEBI:15377"/>
        <dbReference type="ChEBI" id="CHEBI:28938"/>
        <dbReference type="ChEBI" id="CHEBI:29973"/>
        <dbReference type="ChEBI" id="CHEBI:30011"/>
        <dbReference type="EC" id="3.5.1.44"/>
    </reaction>
</comment>
<comment type="catalytic activity">
    <reaction evidence="4 5">
        <text>[protein]-L-glutamate 5-O-methyl ester + H2O = L-glutamyl-[protein] + methanol + H(+)</text>
        <dbReference type="Rhea" id="RHEA:23236"/>
        <dbReference type="Rhea" id="RHEA-COMP:10208"/>
        <dbReference type="Rhea" id="RHEA-COMP:10311"/>
        <dbReference type="ChEBI" id="CHEBI:15377"/>
        <dbReference type="ChEBI" id="CHEBI:15378"/>
        <dbReference type="ChEBI" id="CHEBI:17790"/>
        <dbReference type="ChEBI" id="CHEBI:29973"/>
        <dbReference type="ChEBI" id="CHEBI:82795"/>
        <dbReference type="EC" id="3.1.1.61"/>
    </reaction>
</comment>